<dbReference type="EMBL" id="NIXT01003271">
    <property type="protein sequence ID" value="OXE29425.1"/>
    <property type="molecule type" value="Genomic_DNA"/>
</dbReference>
<name>A0A227J4R9_VIBPH</name>
<comment type="caution">
    <text evidence="1">The sequence shown here is derived from an EMBL/GenBank/DDBJ whole genome shotgun (WGS) entry which is preliminary data.</text>
</comment>
<sequence length="74" mass="8468">MMMNVHRVTSFALPVRIVAWLVVCLSLFVSRHVFAQDIYDLQRNHGVELQAWVGQQPTAGEKRKTPSFSVNEQV</sequence>
<proteinExistence type="predicted"/>
<dbReference type="AlphaFoldDB" id="A0A227J4R9"/>
<evidence type="ECO:0000313" key="2">
    <source>
        <dbReference type="Proteomes" id="UP000214596"/>
    </source>
</evidence>
<dbReference type="Proteomes" id="UP000214596">
    <property type="component" value="Unassembled WGS sequence"/>
</dbReference>
<organism evidence="1 2">
    <name type="scientific">Vibrio parahaemolyticus</name>
    <dbReference type="NCBI Taxonomy" id="670"/>
    <lineage>
        <taxon>Bacteria</taxon>
        <taxon>Pseudomonadati</taxon>
        <taxon>Pseudomonadota</taxon>
        <taxon>Gammaproteobacteria</taxon>
        <taxon>Vibrionales</taxon>
        <taxon>Vibrionaceae</taxon>
        <taxon>Vibrio</taxon>
    </lineage>
</organism>
<evidence type="ECO:0000313" key="1">
    <source>
        <dbReference type="EMBL" id="OXE29425.1"/>
    </source>
</evidence>
<gene>
    <name evidence="1" type="ORF">CA163_28700</name>
</gene>
<reference evidence="1 2" key="1">
    <citation type="journal article" date="2017" name="Appl. Environ. Microbiol.">
        <title>Parallel evolution of two clades of a major Atlantic endemic Vibrio parahaemolyticus pathogen lineage by independent acquisition of related pathogenicity islands.</title>
        <authorList>
            <person name="Xu F."/>
            <person name="Gonzalez-Escalona N."/>
            <person name="Drees K.P."/>
            <person name="Sebra R.P."/>
            <person name="Cooper V.S."/>
            <person name="Jones S.H."/>
            <person name="Whistler C.A."/>
        </authorList>
    </citation>
    <scope>NUCLEOTIDE SEQUENCE [LARGE SCALE GENOMIC DNA]</scope>
    <source>
        <strain evidence="1 2">MAVP-3</strain>
    </source>
</reference>
<protein>
    <submittedName>
        <fullName evidence="1">Uncharacterized protein</fullName>
    </submittedName>
</protein>
<accession>A0A227J4R9</accession>
<feature type="non-terminal residue" evidence="1">
    <location>
        <position position="74"/>
    </location>
</feature>